<dbReference type="EMBL" id="JACASE010000015">
    <property type="protein sequence ID" value="KAF6405036.1"/>
    <property type="molecule type" value="Genomic_DNA"/>
</dbReference>
<comment type="caution">
    <text evidence="1">The sequence shown here is derived from an EMBL/GenBank/DDBJ whole genome shotgun (WGS) entry which is preliminary data.</text>
</comment>
<keyword evidence="2" id="KW-1185">Reference proteome</keyword>
<protein>
    <submittedName>
        <fullName evidence="1">Uncharacterized protein</fullName>
    </submittedName>
</protein>
<sequence>MAESCVQWKVWMRNSRETACEDAGPPNRSSPSTWLHCHHWEPHPAFPGLCQERMGADFVTASVGTGSQFPGGRSEWRPGFDFQTEAVAKMAPGTVAGPIVGFLDLCPYCQTSPPSQHPPPSPAAACTKHFSSLRGTRPYL</sequence>
<reference evidence="1 2" key="1">
    <citation type="journal article" date="2020" name="Nature">
        <title>Six reference-quality genomes reveal evolution of bat adaptations.</title>
        <authorList>
            <person name="Jebb D."/>
            <person name="Huang Z."/>
            <person name="Pippel M."/>
            <person name="Hughes G.M."/>
            <person name="Lavrichenko K."/>
            <person name="Devanna P."/>
            <person name="Winkler S."/>
            <person name="Jermiin L.S."/>
            <person name="Skirmuntt E.C."/>
            <person name="Katzourakis A."/>
            <person name="Burkitt-Gray L."/>
            <person name="Ray D.A."/>
            <person name="Sullivan K.A.M."/>
            <person name="Roscito J.G."/>
            <person name="Kirilenko B.M."/>
            <person name="Davalos L.M."/>
            <person name="Corthals A.P."/>
            <person name="Power M.L."/>
            <person name="Jones G."/>
            <person name="Ransome R.D."/>
            <person name="Dechmann D.K.N."/>
            <person name="Locatelli A.G."/>
            <person name="Puechmaille S.J."/>
            <person name="Fedrigo O."/>
            <person name="Jarvis E.D."/>
            <person name="Hiller M."/>
            <person name="Vernes S.C."/>
            <person name="Myers E.W."/>
            <person name="Teeling E.C."/>
        </authorList>
    </citation>
    <scope>NUCLEOTIDE SEQUENCE [LARGE SCALE GENOMIC DNA]</scope>
    <source>
        <strain evidence="1">MRouAeg1</strain>
        <tissue evidence="1">Muscle</tissue>
    </source>
</reference>
<evidence type="ECO:0000313" key="2">
    <source>
        <dbReference type="Proteomes" id="UP000593571"/>
    </source>
</evidence>
<dbReference type="Proteomes" id="UP000593571">
    <property type="component" value="Unassembled WGS sequence"/>
</dbReference>
<evidence type="ECO:0000313" key="1">
    <source>
        <dbReference type="EMBL" id="KAF6405036.1"/>
    </source>
</evidence>
<gene>
    <name evidence="1" type="ORF">HJG63_009356</name>
</gene>
<organism evidence="1 2">
    <name type="scientific">Rousettus aegyptiacus</name>
    <name type="common">Egyptian fruit bat</name>
    <name type="synonym">Pteropus aegyptiacus</name>
    <dbReference type="NCBI Taxonomy" id="9407"/>
    <lineage>
        <taxon>Eukaryota</taxon>
        <taxon>Metazoa</taxon>
        <taxon>Chordata</taxon>
        <taxon>Craniata</taxon>
        <taxon>Vertebrata</taxon>
        <taxon>Euteleostomi</taxon>
        <taxon>Mammalia</taxon>
        <taxon>Eutheria</taxon>
        <taxon>Laurasiatheria</taxon>
        <taxon>Chiroptera</taxon>
        <taxon>Yinpterochiroptera</taxon>
        <taxon>Pteropodoidea</taxon>
        <taxon>Pteropodidae</taxon>
        <taxon>Rousettinae</taxon>
        <taxon>Rousettus</taxon>
    </lineage>
</organism>
<dbReference type="AlphaFoldDB" id="A0A7J8C2G0"/>
<accession>A0A7J8C2G0</accession>
<proteinExistence type="predicted"/>
<name>A0A7J8C2G0_ROUAE</name>